<gene>
    <name evidence="1" type="ORF">BC938DRAFT_482836</name>
</gene>
<accession>A0A433QD69</accession>
<dbReference type="Proteomes" id="UP000274822">
    <property type="component" value="Unassembled WGS sequence"/>
</dbReference>
<proteinExistence type="predicted"/>
<protein>
    <submittedName>
        <fullName evidence="1">Uncharacterized protein</fullName>
    </submittedName>
</protein>
<evidence type="ECO:0000313" key="1">
    <source>
        <dbReference type="EMBL" id="RUS27720.1"/>
    </source>
</evidence>
<keyword evidence="2" id="KW-1185">Reference proteome</keyword>
<dbReference type="AlphaFoldDB" id="A0A433QD69"/>
<organism evidence="1 2">
    <name type="scientific">Jimgerdemannia flammicorona</name>
    <dbReference type="NCBI Taxonomy" id="994334"/>
    <lineage>
        <taxon>Eukaryota</taxon>
        <taxon>Fungi</taxon>
        <taxon>Fungi incertae sedis</taxon>
        <taxon>Mucoromycota</taxon>
        <taxon>Mucoromycotina</taxon>
        <taxon>Endogonomycetes</taxon>
        <taxon>Endogonales</taxon>
        <taxon>Endogonaceae</taxon>
        <taxon>Jimgerdemannia</taxon>
    </lineage>
</organism>
<dbReference type="EMBL" id="RBNJ01007899">
    <property type="protein sequence ID" value="RUS27720.1"/>
    <property type="molecule type" value="Genomic_DNA"/>
</dbReference>
<name>A0A433QD69_9FUNG</name>
<reference evidence="1 2" key="1">
    <citation type="journal article" date="2018" name="New Phytol.">
        <title>Phylogenomics of Endogonaceae and evolution of mycorrhizas within Mucoromycota.</title>
        <authorList>
            <person name="Chang Y."/>
            <person name="Desiro A."/>
            <person name="Na H."/>
            <person name="Sandor L."/>
            <person name="Lipzen A."/>
            <person name="Clum A."/>
            <person name="Barry K."/>
            <person name="Grigoriev I.V."/>
            <person name="Martin F.M."/>
            <person name="Stajich J.E."/>
            <person name="Smith M.E."/>
            <person name="Bonito G."/>
            <person name="Spatafora J.W."/>
        </authorList>
    </citation>
    <scope>NUCLEOTIDE SEQUENCE [LARGE SCALE GENOMIC DNA]</scope>
    <source>
        <strain evidence="1 2">AD002</strain>
    </source>
</reference>
<evidence type="ECO:0000313" key="2">
    <source>
        <dbReference type="Proteomes" id="UP000274822"/>
    </source>
</evidence>
<sequence length="64" mass="6859">MTACKCGERGMVLSPGPVYLCCRAILVEDGRIASKALGGFWNGLRVDLCCGITGFGERTEEAIY</sequence>
<comment type="caution">
    <text evidence="1">The sequence shown here is derived from an EMBL/GenBank/DDBJ whole genome shotgun (WGS) entry which is preliminary data.</text>
</comment>